<evidence type="ECO:0000313" key="1">
    <source>
        <dbReference type="EMBL" id="KAL3615966.1"/>
    </source>
</evidence>
<dbReference type="Proteomes" id="UP001632038">
    <property type="component" value="Unassembled WGS sequence"/>
</dbReference>
<gene>
    <name evidence="1" type="ORF">CASFOL_040260</name>
</gene>
<evidence type="ECO:0000313" key="2">
    <source>
        <dbReference type="Proteomes" id="UP001632038"/>
    </source>
</evidence>
<dbReference type="AlphaFoldDB" id="A0ABD3BEZ4"/>
<name>A0ABD3BEZ4_9LAMI</name>
<keyword evidence="2" id="KW-1185">Reference proteome</keyword>
<accession>A0ABD3BEZ4</accession>
<protein>
    <submittedName>
        <fullName evidence="1">Uncharacterized protein</fullName>
    </submittedName>
</protein>
<sequence>MREELQDRYDIYSGIFVSDVYSLYHDLCFYGSSCPVEHWMKMPEIGVLIANKFGVIVHSLGMSDSITIFSFWNGLEEFQHHKALIVALVNGVNHYVMVELQGDYPMPIITPYWNYRHISRLQLDGKPYIGLV</sequence>
<dbReference type="EMBL" id="JAVIJP010000099">
    <property type="protein sequence ID" value="KAL3615966.1"/>
    <property type="molecule type" value="Genomic_DNA"/>
</dbReference>
<reference evidence="2" key="1">
    <citation type="journal article" date="2024" name="IScience">
        <title>Strigolactones Initiate the Formation of Haustorium-like Structures in Castilleja.</title>
        <authorList>
            <person name="Buerger M."/>
            <person name="Peterson D."/>
            <person name="Chory J."/>
        </authorList>
    </citation>
    <scope>NUCLEOTIDE SEQUENCE [LARGE SCALE GENOMIC DNA]</scope>
</reference>
<comment type="caution">
    <text evidence="1">The sequence shown here is derived from an EMBL/GenBank/DDBJ whole genome shotgun (WGS) entry which is preliminary data.</text>
</comment>
<organism evidence="1 2">
    <name type="scientific">Castilleja foliolosa</name>
    <dbReference type="NCBI Taxonomy" id="1961234"/>
    <lineage>
        <taxon>Eukaryota</taxon>
        <taxon>Viridiplantae</taxon>
        <taxon>Streptophyta</taxon>
        <taxon>Embryophyta</taxon>
        <taxon>Tracheophyta</taxon>
        <taxon>Spermatophyta</taxon>
        <taxon>Magnoliopsida</taxon>
        <taxon>eudicotyledons</taxon>
        <taxon>Gunneridae</taxon>
        <taxon>Pentapetalae</taxon>
        <taxon>asterids</taxon>
        <taxon>lamiids</taxon>
        <taxon>Lamiales</taxon>
        <taxon>Orobanchaceae</taxon>
        <taxon>Pedicularideae</taxon>
        <taxon>Castillejinae</taxon>
        <taxon>Castilleja</taxon>
    </lineage>
</organism>
<proteinExistence type="predicted"/>